<dbReference type="AlphaFoldDB" id="Q810Z5"/>
<name>Q810Z5_MOUSE</name>
<proteinExistence type="predicted"/>
<sequence>MQEQILAMQMKRLAFGKKICHKGICSNDIFSIKNKSSHSQTFLRTHNLARTDVFKVRRTQGR</sequence>
<organism evidence="1">
    <name type="scientific">Mus musculus</name>
    <name type="common">Mouse</name>
    <dbReference type="NCBI Taxonomy" id="10090"/>
    <lineage>
        <taxon>Eukaryota</taxon>
        <taxon>Metazoa</taxon>
        <taxon>Chordata</taxon>
        <taxon>Craniata</taxon>
        <taxon>Vertebrata</taxon>
        <taxon>Euteleostomi</taxon>
        <taxon>Mammalia</taxon>
        <taxon>Eutheria</taxon>
        <taxon>Euarchontoglires</taxon>
        <taxon>Glires</taxon>
        <taxon>Rodentia</taxon>
        <taxon>Myomorpha</taxon>
        <taxon>Muroidea</taxon>
        <taxon>Muridae</taxon>
        <taxon>Murinae</taxon>
        <taxon>Mus</taxon>
        <taxon>Mus</taxon>
    </lineage>
</organism>
<accession>Q810Z5</accession>
<protein>
    <submittedName>
        <fullName evidence="1">Similar to GI:1526502 protein</fullName>
    </submittedName>
</protein>
<reference evidence="1" key="1">
    <citation type="submission" date="2002-10" db="EMBL/GenBank/DDBJ databases">
        <title>Genomic Sequence Analysis in the Mouse T-complex Region.</title>
        <authorList>
            <person name="Brathwaite M."/>
            <person name="Waeltz P."/>
            <person name="Schlessinger D."/>
            <person name="Nagaraja R."/>
        </authorList>
    </citation>
    <scope>NUCLEOTIDE SEQUENCE</scope>
    <source>
        <strain evidence="1">129/SvJ</strain>
    </source>
</reference>
<gene>
    <name evidence="1" type="primary">similar to GI:1526502</name>
</gene>
<dbReference type="EMBL" id="AY162410">
    <property type="protein sequence ID" value="AAO17165.1"/>
    <property type="molecule type" value="Genomic_DNA"/>
</dbReference>
<evidence type="ECO:0000313" key="1">
    <source>
        <dbReference type="EMBL" id="AAO17165.1"/>
    </source>
</evidence>